<keyword evidence="3" id="KW-1185">Reference proteome</keyword>
<feature type="signal peptide" evidence="1">
    <location>
        <begin position="1"/>
        <end position="20"/>
    </location>
</feature>
<evidence type="ECO:0008006" key="4">
    <source>
        <dbReference type="Google" id="ProtNLM"/>
    </source>
</evidence>
<evidence type="ECO:0000256" key="1">
    <source>
        <dbReference type="SAM" id="SignalP"/>
    </source>
</evidence>
<accession>A0ABW0KTY8</accession>
<gene>
    <name evidence="2" type="ORF">ACFQDI_14330</name>
</gene>
<sequence>MKAFFFTSLLLAPFAALLSADTTTPRNDATWLREKGLMIFHDAFEREEDGNLAKAIGNGWNSATADRVPQIKMADLDQGILKIASATKEAKHAAHIHHEAGFTDGGAVVRFRFPGLHPAESLQLGFVDRELKGVHAGHLCYGILSQTSITLIDHKTGVMNLEIRQKREEAQARKEKLPAELEALLKTKQVVVPWKADTEWHELVLVTEGDEMRLSIDGKVLASHHSEGFAHPLKRWFSFLVPSTVWIDDVKIWKVK</sequence>
<dbReference type="RefSeq" id="WP_377167888.1">
    <property type="nucleotide sequence ID" value="NZ_JBHSMQ010000005.1"/>
</dbReference>
<dbReference type="EMBL" id="JBHSMQ010000005">
    <property type="protein sequence ID" value="MFC5456037.1"/>
    <property type="molecule type" value="Genomic_DNA"/>
</dbReference>
<evidence type="ECO:0000313" key="3">
    <source>
        <dbReference type="Proteomes" id="UP001596052"/>
    </source>
</evidence>
<dbReference type="Proteomes" id="UP001596052">
    <property type="component" value="Unassembled WGS sequence"/>
</dbReference>
<reference evidence="3" key="1">
    <citation type="journal article" date="2019" name="Int. J. Syst. Evol. Microbiol.">
        <title>The Global Catalogue of Microorganisms (GCM) 10K type strain sequencing project: providing services to taxonomists for standard genome sequencing and annotation.</title>
        <authorList>
            <consortium name="The Broad Institute Genomics Platform"/>
            <consortium name="The Broad Institute Genome Sequencing Center for Infectious Disease"/>
            <person name="Wu L."/>
            <person name="Ma J."/>
        </authorList>
    </citation>
    <scope>NUCLEOTIDE SEQUENCE [LARGE SCALE GENOMIC DNA]</scope>
    <source>
        <strain evidence="3">CGMCC 4.1469</strain>
    </source>
</reference>
<protein>
    <recommendedName>
        <fullName evidence="4">3-keto-disaccharide hydrolase domain-containing protein</fullName>
    </recommendedName>
</protein>
<proteinExistence type="predicted"/>
<feature type="chain" id="PRO_5047540054" description="3-keto-disaccharide hydrolase domain-containing protein" evidence="1">
    <location>
        <begin position="21"/>
        <end position="256"/>
    </location>
</feature>
<comment type="caution">
    <text evidence="2">The sequence shown here is derived from an EMBL/GenBank/DDBJ whole genome shotgun (WGS) entry which is preliminary data.</text>
</comment>
<evidence type="ECO:0000313" key="2">
    <source>
        <dbReference type="EMBL" id="MFC5456037.1"/>
    </source>
</evidence>
<name>A0ABW0KTY8_9BACT</name>
<keyword evidence="1" id="KW-0732">Signal</keyword>
<organism evidence="2 3">
    <name type="scientific">Prosthecobacter fluviatilis</name>
    <dbReference type="NCBI Taxonomy" id="445931"/>
    <lineage>
        <taxon>Bacteria</taxon>
        <taxon>Pseudomonadati</taxon>
        <taxon>Verrucomicrobiota</taxon>
        <taxon>Verrucomicrobiia</taxon>
        <taxon>Verrucomicrobiales</taxon>
        <taxon>Verrucomicrobiaceae</taxon>
        <taxon>Prosthecobacter</taxon>
    </lineage>
</organism>